<keyword evidence="6" id="KW-0479">Metal-binding</keyword>
<dbReference type="EMBL" id="CP040749">
    <property type="protein sequence ID" value="QCX38843.1"/>
    <property type="molecule type" value="Genomic_DNA"/>
</dbReference>
<comment type="subcellular location">
    <subcellularLocation>
        <location evidence="1">Cytoplasm</location>
    </subcellularLocation>
</comment>
<keyword evidence="9" id="KW-0460">Magnesium</keyword>
<dbReference type="PANTHER" id="PTHR33540:SF2">
    <property type="entry name" value="TRNA THREONYLCARBAMOYLADENOSINE BIOSYNTHESIS PROTEIN TSAE"/>
    <property type="match status" value="1"/>
</dbReference>
<protein>
    <recommendedName>
        <fullName evidence="3">tRNA threonylcarbamoyladenosine biosynthesis protein TsaE</fullName>
    </recommendedName>
    <alternativeName>
        <fullName evidence="10">t(6)A37 threonylcarbamoyladenosine biosynthesis protein TsaE</fullName>
    </alternativeName>
</protein>
<keyword evidence="4" id="KW-0963">Cytoplasm</keyword>
<dbReference type="RefSeq" id="WP_138949726.1">
    <property type="nucleotide sequence ID" value="NZ_CP040749.1"/>
</dbReference>
<keyword evidence="8" id="KW-0067">ATP-binding</keyword>
<keyword evidence="12" id="KW-1185">Reference proteome</keyword>
<gene>
    <name evidence="11" type="primary">tsaE</name>
    <name evidence="11" type="ORF">FF125_10500</name>
</gene>
<evidence type="ECO:0000313" key="12">
    <source>
        <dbReference type="Proteomes" id="UP000306229"/>
    </source>
</evidence>
<dbReference type="AlphaFoldDB" id="A0A5B7TUC8"/>
<dbReference type="InterPro" id="IPR003442">
    <property type="entry name" value="T6A_TsaE"/>
</dbReference>
<evidence type="ECO:0000256" key="1">
    <source>
        <dbReference type="ARBA" id="ARBA00004496"/>
    </source>
</evidence>
<comment type="similarity">
    <text evidence="2">Belongs to the TsaE family.</text>
</comment>
<dbReference type="OrthoDB" id="9815896at2"/>
<dbReference type="GO" id="GO:0046872">
    <property type="term" value="F:metal ion binding"/>
    <property type="evidence" value="ECO:0007669"/>
    <property type="project" value="UniProtKB-KW"/>
</dbReference>
<dbReference type="Proteomes" id="UP000306229">
    <property type="component" value="Chromosome"/>
</dbReference>
<organism evidence="11 12">
    <name type="scientific">Aureibaculum algae</name>
    <dbReference type="NCBI Taxonomy" id="2584122"/>
    <lineage>
        <taxon>Bacteria</taxon>
        <taxon>Pseudomonadati</taxon>
        <taxon>Bacteroidota</taxon>
        <taxon>Flavobacteriia</taxon>
        <taxon>Flavobacteriales</taxon>
        <taxon>Flavobacteriaceae</taxon>
        <taxon>Aureibaculum</taxon>
    </lineage>
</organism>
<evidence type="ECO:0000256" key="9">
    <source>
        <dbReference type="ARBA" id="ARBA00022842"/>
    </source>
</evidence>
<dbReference type="SUPFAM" id="SSF52540">
    <property type="entry name" value="P-loop containing nucleoside triphosphate hydrolases"/>
    <property type="match status" value="1"/>
</dbReference>
<evidence type="ECO:0000256" key="6">
    <source>
        <dbReference type="ARBA" id="ARBA00022723"/>
    </source>
</evidence>
<dbReference type="KEGG" id="fbe:FF125_10500"/>
<evidence type="ECO:0000256" key="3">
    <source>
        <dbReference type="ARBA" id="ARBA00019010"/>
    </source>
</evidence>
<evidence type="ECO:0000313" key="11">
    <source>
        <dbReference type="EMBL" id="QCX38843.1"/>
    </source>
</evidence>
<dbReference type="Pfam" id="PF02367">
    <property type="entry name" value="TsaE"/>
    <property type="match status" value="1"/>
</dbReference>
<dbReference type="PANTHER" id="PTHR33540">
    <property type="entry name" value="TRNA THREONYLCARBAMOYLADENOSINE BIOSYNTHESIS PROTEIN TSAE"/>
    <property type="match status" value="1"/>
</dbReference>
<evidence type="ECO:0000256" key="7">
    <source>
        <dbReference type="ARBA" id="ARBA00022741"/>
    </source>
</evidence>
<accession>A0A5B7TUC8</accession>
<keyword evidence="5" id="KW-0819">tRNA processing</keyword>
<dbReference type="GO" id="GO:0005524">
    <property type="term" value="F:ATP binding"/>
    <property type="evidence" value="ECO:0007669"/>
    <property type="project" value="UniProtKB-KW"/>
</dbReference>
<evidence type="ECO:0000256" key="4">
    <source>
        <dbReference type="ARBA" id="ARBA00022490"/>
    </source>
</evidence>
<dbReference type="GO" id="GO:0005737">
    <property type="term" value="C:cytoplasm"/>
    <property type="evidence" value="ECO:0007669"/>
    <property type="project" value="UniProtKB-SubCell"/>
</dbReference>
<keyword evidence="7" id="KW-0547">Nucleotide-binding</keyword>
<evidence type="ECO:0000256" key="5">
    <source>
        <dbReference type="ARBA" id="ARBA00022694"/>
    </source>
</evidence>
<dbReference type="Gene3D" id="3.40.50.300">
    <property type="entry name" value="P-loop containing nucleotide triphosphate hydrolases"/>
    <property type="match status" value="1"/>
</dbReference>
<dbReference type="InterPro" id="IPR027417">
    <property type="entry name" value="P-loop_NTPase"/>
</dbReference>
<evidence type="ECO:0000256" key="10">
    <source>
        <dbReference type="ARBA" id="ARBA00032441"/>
    </source>
</evidence>
<dbReference type="GO" id="GO:0016740">
    <property type="term" value="F:transferase activity"/>
    <property type="evidence" value="ECO:0007669"/>
    <property type="project" value="UniProtKB-KW"/>
</dbReference>
<sequence>MNKNYTIDQLQEVASQIIDSASSKILLFYGEMGVGKTTLIKEIVKQLGLDDVVSSPTFSLVNEYVSNEGERIYHFDFYRINDEEEALDMGVEEYFDSNNWCLIEWPENIKNLLPLKADKISLSANEDGGRSIKVNQLSNNSTT</sequence>
<keyword evidence="11" id="KW-0808">Transferase</keyword>
<dbReference type="GO" id="GO:0002949">
    <property type="term" value="P:tRNA threonylcarbamoyladenosine modification"/>
    <property type="evidence" value="ECO:0007669"/>
    <property type="project" value="InterPro"/>
</dbReference>
<evidence type="ECO:0000256" key="8">
    <source>
        <dbReference type="ARBA" id="ARBA00022840"/>
    </source>
</evidence>
<reference evidence="11 12" key="1">
    <citation type="submission" date="2019-05" db="EMBL/GenBank/DDBJ databases">
        <title>Algicella ahnfeltiae gen. nov., sp. nov., a novel marine bacterium of the family Flavobacteriaceae isolated from a red alga.</title>
        <authorList>
            <person name="Nedashkovskaya O.I."/>
            <person name="Kukhlevskiy A.D."/>
            <person name="Kim S.-G."/>
            <person name="Zhukova N.V."/>
            <person name="Mikhailov V.V."/>
        </authorList>
    </citation>
    <scope>NUCLEOTIDE SEQUENCE [LARGE SCALE GENOMIC DNA]</scope>
    <source>
        <strain evidence="11 12">10Alg115</strain>
    </source>
</reference>
<proteinExistence type="inferred from homology"/>
<evidence type="ECO:0000256" key="2">
    <source>
        <dbReference type="ARBA" id="ARBA00007599"/>
    </source>
</evidence>
<dbReference type="NCBIfam" id="TIGR00150">
    <property type="entry name" value="T6A_YjeE"/>
    <property type="match status" value="1"/>
</dbReference>
<name>A0A5B7TUC8_9FLAO</name>